<dbReference type="Proteomes" id="UP000290796">
    <property type="component" value="Segment"/>
</dbReference>
<name>A0A411B101_9CAUD</name>
<reference evidence="1 2" key="1">
    <citation type="submission" date="2019-01" db="EMBL/GenBank/DDBJ databases">
        <authorList>
            <person name="Russe A."/>
            <person name="Sprabary S.L."/>
            <person name="Nayek S."/>
            <person name="Klug H.M."/>
            <person name="Layton S.R."/>
            <person name="Kim T."/>
            <person name="Hughes L.E."/>
            <person name="Garlena R.A."/>
            <person name="Russell D.A."/>
            <person name="Pope W.H."/>
            <person name="Jacobs-Sera D."/>
            <person name="Hatfull G.F."/>
        </authorList>
    </citation>
    <scope>NUCLEOTIDE SEQUENCE [LARGE SCALE GENOMIC DNA]</scope>
</reference>
<dbReference type="Gene3D" id="3.40.50.300">
    <property type="entry name" value="P-loop containing nucleotide triphosphate hydrolases"/>
    <property type="match status" value="1"/>
</dbReference>
<dbReference type="InterPro" id="IPR027417">
    <property type="entry name" value="P-loop_NTPase"/>
</dbReference>
<dbReference type="InterPro" id="IPR048444">
    <property type="entry name" value="DNMK"/>
</dbReference>
<proteinExistence type="predicted"/>
<organism evidence="1 2">
    <name type="scientific">Streptomyces phage Euratis</name>
    <dbReference type="NCBI Taxonomy" id="2510569"/>
    <lineage>
        <taxon>Viruses</taxon>
        <taxon>Duplodnaviria</taxon>
        <taxon>Heunggongvirae</taxon>
        <taxon>Uroviricota</taxon>
        <taxon>Caudoviricetes</taxon>
        <taxon>Colingsworthviridae</taxon>
        <taxon>Vashvirus</taxon>
        <taxon>Vashvirus euratis</taxon>
    </lineage>
</organism>
<dbReference type="Pfam" id="PF21448">
    <property type="entry name" value="DNMK"/>
    <property type="match status" value="1"/>
</dbReference>
<gene>
    <name evidence="1" type="primary">21</name>
    <name evidence="1" type="ORF">SEA_EURATIS_21</name>
</gene>
<keyword evidence="1" id="KW-0808">Transferase</keyword>
<protein>
    <submittedName>
        <fullName evidence="1">Deoxynucleoside monophosphate kinase</fullName>
    </submittedName>
</protein>
<evidence type="ECO:0000313" key="1">
    <source>
        <dbReference type="EMBL" id="QAX94016.1"/>
    </source>
</evidence>
<dbReference type="GO" id="GO:0016301">
    <property type="term" value="F:kinase activity"/>
    <property type="evidence" value="ECO:0007669"/>
    <property type="project" value="UniProtKB-KW"/>
</dbReference>
<keyword evidence="2" id="KW-1185">Reference proteome</keyword>
<accession>A0A411B101</accession>
<sequence length="189" mass="21147">MAFYRNVGLIGHAQVGKDTMAGFMGQRYAYQRVAFADRLKSAALDVNPVVGFAGGEWIRLAHVVRLYGWEYAKATFPETRRFLQHYGQTVRAADPDFWIRAALPAMDAIRSLNLPIVVTDVRYRNEAHYLRSKGFKLIRVTRPNGGLTGDAAKHDSETELDDFHTDLTVSNSGTTSDLSRIVDSLLLRG</sequence>
<evidence type="ECO:0000313" key="2">
    <source>
        <dbReference type="Proteomes" id="UP000290796"/>
    </source>
</evidence>
<dbReference type="EMBL" id="MK450426">
    <property type="protein sequence ID" value="QAX94016.1"/>
    <property type="molecule type" value="Genomic_DNA"/>
</dbReference>
<keyword evidence="1" id="KW-0418">Kinase</keyword>